<protein>
    <submittedName>
        <fullName evidence="2">Uncharacterized protein</fullName>
    </submittedName>
</protein>
<comment type="caution">
    <text evidence="2">The sequence shown here is derived from an EMBL/GenBank/DDBJ whole genome shotgun (WGS) entry which is preliminary data.</text>
</comment>
<proteinExistence type="predicted"/>
<organism evidence="2 3">
    <name type="scientific">Paraburkholderia panacisoli</name>
    <dbReference type="NCBI Taxonomy" id="2603818"/>
    <lineage>
        <taxon>Bacteria</taxon>
        <taxon>Pseudomonadati</taxon>
        <taxon>Pseudomonadota</taxon>
        <taxon>Betaproteobacteria</taxon>
        <taxon>Burkholderiales</taxon>
        <taxon>Burkholderiaceae</taxon>
        <taxon>Paraburkholderia</taxon>
    </lineage>
</organism>
<dbReference type="AlphaFoldDB" id="A0A5B0H5V8"/>
<sequence>MDRTPTMLSGSSQATLHDRDIAHIARVMGISLRGDLAGPILPPVYWRKRLHQLLDSGHLSHAQLCTVDSLLLQLQQFETAAQPALDEPAPSAAAVFPPPYPSRSSRGV</sequence>
<gene>
    <name evidence="2" type="ORF">FVF58_19225</name>
</gene>
<evidence type="ECO:0000313" key="3">
    <source>
        <dbReference type="Proteomes" id="UP000325273"/>
    </source>
</evidence>
<evidence type="ECO:0000313" key="2">
    <source>
        <dbReference type="EMBL" id="KAA1010482.1"/>
    </source>
</evidence>
<feature type="region of interest" description="Disordered" evidence="1">
    <location>
        <begin position="82"/>
        <end position="108"/>
    </location>
</feature>
<evidence type="ECO:0000256" key="1">
    <source>
        <dbReference type="SAM" id="MobiDB-lite"/>
    </source>
</evidence>
<dbReference type="RefSeq" id="WP_149671463.1">
    <property type="nucleotide sequence ID" value="NZ_VTUZ01000012.1"/>
</dbReference>
<name>A0A5B0H5V8_9BURK</name>
<accession>A0A5B0H5V8</accession>
<reference evidence="2 3" key="1">
    <citation type="submission" date="2019-08" db="EMBL/GenBank/DDBJ databases">
        <title>Paraburkholderia sp. DCY113.</title>
        <authorList>
            <person name="Kang J."/>
        </authorList>
    </citation>
    <scope>NUCLEOTIDE SEQUENCE [LARGE SCALE GENOMIC DNA]</scope>
    <source>
        <strain evidence="2 3">DCY113</strain>
    </source>
</reference>
<keyword evidence="3" id="KW-1185">Reference proteome</keyword>
<dbReference type="Proteomes" id="UP000325273">
    <property type="component" value="Unassembled WGS sequence"/>
</dbReference>
<dbReference type="EMBL" id="VTUZ01000012">
    <property type="protein sequence ID" value="KAA1010482.1"/>
    <property type="molecule type" value="Genomic_DNA"/>
</dbReference>